<accession>A0A370TRA2</accession>
<comment type="caution">
    <text evidence="1">The sequence shown here is derived from an EMBL/GenBank/DDBJ whole genome shotgun (WGS) entry which is preliminary data.</text>
</comment>
<dbReference type="InterPro" id="IPR021276">
    <property type="entry name" value="DUF2855"/>
</dbReference>
<dbReference type="AlphaFoldDB" id="A0A370TRA2"/>
<proteinExistence type="predicted"/>
<keyword evidence="2" id="KW-1185">Reference proteome</keyword>
<name>A0A370TRA2_9HELO</name>
<dbReference type="STRING" id="2656787.A0A370TRA2"/>
<dbReference type="GeneID" id="43598316"/>
<dbReference type="Pfam" id="PF11017">
    <property type="entry name" value="DUF2855"/>
    <property type="match status" value="1"/>
</dbReference>
<reference evidence="1 2" key="1">
    <citation type="journal article" date="2018" name="IMA Fungus">
        <title>IMA Genome-F 9: Draft genome sequence of Annulohypoxylon stygium, Aspergillus mulundensis, Berkeleyomyces basicola (syn. Thielaviopsis basicola), Ceratocystis smalleyi, two Cercospora beticola strains, Coleophoma cylindrospora, Fusarium fracticaudum, Phialophora cf. hyalina, and Morchella septimelata.</title>
        <authorList>
            <person name="Wingfield B.D."/>
            <person name="Bills G.F."/>
            <person name="Dong Y."/>
            <person name="Huang W."/>
            <person name="Nel W.J."/>
            <person name="Swalarsk-Parry B.S."/>
            <person name="Vaghefi N."/>
            <person name="Wilken P.M."/>
            <person name="An Z."/>
            <person name="de Beer Z.W."/>
            <person name="De Vos L."/>
            <person name="Chen L."/>
            <person name="Duong T.A."/>
            <person name="Gao Y."/>
            <person name="Hammerbacher A."/>
            <person name="Kikkert J.R."/>
            <person name="Li Y."/>
            <person name="Li H."/>
            <person name="Li K."/>
            <person name="Li Q."/>
            <person name="Liu X."/>
            <person name="Ma X."/>
            <person name="Naidoo K."/>
            <person name="Pethybridge S.J."/>
            <person name="Sun J."/>
            <person name="Steenkamp E.T."/>
            <person name="van der Nest M.A."/>
            <person name="van Wyk S."/>
            <person name="Wingfield M.J."/>
            <person name="Xiong C."/>
            <person name="Yue Q."/>
            <person name="Zhang X."/>
        </authorList>
    </citation>
    <scope>NUCLEOTIDE SEQUENCE [LARGE SCALE GENOMIC DNA]</scope>
    <source>
        <strain evidence="1 2">BP 5553</strain>
    </source>
</reference>
<dbReference type="Proteomes" id="UP000254866">
    <property type="component" value="Unassembled WGS sequence"/>
</dbReference>
<sequence length="431" mass="47250">MAGVPVIQVLSRKNYEHQHLVPLPNALPLPPLSISSLRIKSTILSLTTNNLTYARVGHLLGWWGVHPLPSSIPAEFSDPEQYGRISAWGYGVVIESNACDTNGSPIEVGTQVFGYLPIGTLPVDMQIQVSASMDGQFVEVSKHRENVLPIYNRYRFYPPSVGSNKAEAKQDLGFDALFRVLFETGYLMSRFVFAWEPGHLIHPSTMDDGWTSDDAKLGTNSTVLMFSPSGKTALAFAYLLRHGRPTGTKPLTVIGIGSQSSHAFTEGTGLYDSVLDYDADSRDGQNLGSVLSLPDDAKVVILDFGSRGGAGDRWADALRKTHKLVQLRVGGEVVADSPERATQRFLASMQSSAGLSRQLNASVLRSQALDIMGSKRYFAEFEQEWDLCKKQGVVKGLRLIWGESMDDVGRGWERLCRGDVGPDEGLVFELN</sequence>
<gene>
    <name evidence="1" type="ORF">BP5553_05467</name>
</gene>
<dbReference type="RefSeq" id="XP_031870690.1">
    <property type="nucleotide sequence ID" value="XM_032014090.1"/>
</dbReference>
<dbReference type="EMBL" id="NPIC01000003">
    <property type="protein sequence ID" value="RDL38034.1"/>
    <property type="molecule type" value="Genomic_DNA"/>
</dbReference>
<evidence type="ECO:0000313" key="1">
    <source>
        <dbReference type="EMBL" id="RDL38034.1"/>
    </source>
</evidence>
<dbReference type="OrthoDB" id="192702at2759"/>
<protein>
    <submittedName>
        <fullName evidence="1">Uncharacterized protein</fullName>
    </submittedName>
</protein>
<organism evidence="1 2">
    <name type="scientific">Venustampulla echinocandica</name>
    <dbReference type="NCBI Taxonomy" id="2656787"/>
    <lineage>
        <taxon>Eukaryota</taxon>
        <taxon>Fungi</taxon>
        <taxon>Dikarya</taxon>
        <taxon>Ascomycota</taxon>
        <taxon>Pezizomycotina</taxon>
        <taxon>Leotiomycetes</taxon>
        <taxon>Helotiales</taxon>
        <taxon>Pleuroascaceae</taxon>
        <taxon>Venustampulla</taxon>
    </lineage>
</organism>
<evidence type="ECO:0000313" key="2">
    <source>
        <dbReference type="Proteomes" id="UP000254866"/>
    </source>
</evidence>